<reference evidence="1" key="1">
    <citation type="submission" date="2020-05" db="EMBL/GenBank/DDBJ databases">
        <authorList>
            <person name="Chiriac C."/>
            <person name="Salcher M."/>
            <person name="Ghai R."/>
            <person name="Kavagutti S V."/>
        </authorList>
    </citation>
    <scope>NUCLEOTIDE SEQUENCE</scope>
</reference>
<sequence>MATNFYFQSGVPGGRSSEQLLMEDIIIECLKIYGFDTYYLPRHAVNEDKILGEDVLNDYPHAYPLEMYMQNVSGFEGDGDLMSKFGVEIRDTATFVVARRRWDETVARTGNAVLTTRPAEGDIVYFPLTKAFFEIKRVEATDPFFQVGKLYVYKLECELYRYSSESFTTGIDEIDSEAAGKSTDTGDFNLVLETGDRMLLESFTPSAVILESFKLDDILPNTQNDQFTSEISVLDFTEHNPFGEINA</sequence>
<gene>
    <name evidence="1" type="ORF">UFOVP242_139</name>
</gene>
<dbReference type="Pfam" id="PF11649">
    <property type="entry name" value="T4_neck-protein"/>
    <property type="match status" value="1"/>
</dbReference>
<accession>A0A6J7WW00</accession>
<evidence type="ECO:0000313" key="1">
    <source>
        <dbReference type="EMBL" id="CAB5221917.1"/>
    </source>
</evidence>
<proteinExistence type="predicted"/>
<organism evidence="1">
    <name type="scientific">uncultured Caudovirales phage</name>
    <dbReference type="NCBI Taxonomy" id="2100421"/>
    <lineage>
        <taxon>Viruses</taxon>
        <taxon>Duplodnaviria</taxon>
        <taxon>Heunggongvirae</taxon>
        <taxon>Uroviricota</taxon>
        <taxon>Caudoviricetes</taxon>
        <taxon>Peduoviridae</taxon>
        <taxon>Maltschvirus</taxon>
        <taxon>Maltschvirus maltsch</taxon>
    </lineage>
</organism>
<dbReference type="InterPro" id="IPR021674">
    <property type="entry name" value="Phage_T4_Gp14_neck-protein"/>
</dbReference>
<name>A0A6J7WW00_9CAUD</name>
<dbReference type="EMBL" id="LR798294">
    <property type="protein sequence ID" value="CAB5221917.1"/>
    <property type="molecule type" value="Genomic_DNA"/>
</dbReference>
<protein>
    <submittedName>
        <fullName evidence="1">Neck protein</fullName>
    </submittedName>
</protein>